<dbReference type="Gene3D" id="2.40.110.10">
    <property type="entry name" value="Butyryl-CoA Dehydrogenase, subunit A, domain 2"/>
    <property type="match status" value="1"/>
</dbReference>
<feature type="compositionally biased region" description="Low complexity" evidence="1">
    <location>
        <begin position="32"/>
        <end position="58"/>
    </location>
</feature>
<evidence type="ECO:0000256" key="1">
    <source>
        <dbReference type="SAM" id="MobiDB-lite"/>
    </source>
</evidence>
<dbReference type="PANTHER" id="PTHR43884:SF12">
    <property type="entry name" value="ISOVALERYL-COA DEHYDROGENASE, MITOCHONDRIAL-RELATED"/>
    <property type="match status" value="1"/>
</dbReference>
<name>A0A4Y3QZ39_STRCI</name>
<dbReference type="RefSeq" id="WP_230988599.1">
    <property type="nucleotide sequence ID" value="NZ_BJMM01000009.1"/>
</dbReference>
<dbReference type="EMBL" id="BJMM01000009">
    <property type="protein sequence ID" value="GEB49853.1"/>
    <property type="molecule type" value="Genomic_DNA"/>
</dbReference>
<gene>
    <name evidence="2" type="ORF">SCA03_24040</name>
</gene>
<keyword evidence="2" id="KW-0560">Oxidoreductase</keyword>
<feature type="region of interest" description="Disordered" evidence="1">
    <location>
        <begin position="1"/>
        <end position="72"/>
    </location>
</feature>
<protein>
    <submittedName>
        <fullName evidence="2">FMNH2-dependent monooxygenase</fullName>
    </submittedName>
</protein>
<dbReference type="InterPro" id="IPR036250">
    <property type="entry name" value="AcylCo_DH-like_C"/>
</dbReference>
<dbReference type="AlphaFoldDB" id="A0A4Y3QZ39"/>
<dbReference type="InterPro" id="IPR046373">
    <property type="entry name" value="Acyl-CoA_Oxase/DH_mid-dom_sf"/>
</dbReference>
<feature type="compositionally biased region" description="Pro residues" evidence="1">
    <location>
        <begin position="16"/>
        <end position="25"/>
    </location>
</feature>
<dbReference type="GO" id="GO:0004497">
    <property type="term" value="F:monooxygenase activity"/>
    <property type="evidence" value="ECO:0007669"/>
    <property type="project" value="UniProtKB-KW"/>
</dbReference>
<dbReference type="GO" id="GO:0008470">
    <property type="term" value="F:3-methylbutanoyl-CoA dehydrogenase activity"/>
    <property type="evidence" value="ECO:0007669"/>
    <property type="project" value="TreeGrafter"/>
</dbReference>
<evidence type="ECO:0000313" key="2">
    <source>
        <dbReference type="EMBL" id="GEB49853.1"/>
    </source>
</evidence>
<accession>A0A4Y3QZ39</accession>
<feature type="compositionally biased region" description="Basic and acidic residues" evidence="1">
    <location>
        <begin position="89"/>
        <end position="107"/>
    </location>
</feature>
<organism evidence="2 3">
    <name type="scientific">Streptomyces cacaoi</name>
    <dbReference type="NCBI Taxonomy" id="1898"/>
    <lineage>
        <taxon>Bacteria</taxon>
        <taxon>Bacillati</taxon>
        <taxon>Actinomycetota</taxon>
        <taxon>Actinomycetes</taxon>
        <taxon>Kitasatosporales</taxon>
        <taxon>Streptomycetaceae</taxon>
        <taxon>Streptomyces</taxon>
    </lineage>
</organism>
<keyword evidence="3" id="KW-1185">Reference proteome</keyword>
<dbReference type="InterPro" id="IPR037069">
    <property type="entry name" value="AcylCoA_DH/ox_N_sf"/>
</dbReference>
<evidence type="ECO:0000313" key="3">
    <source>
        <dbReference type="Proteomes" id="UP000319210"/>
    </source>
</evidence>
<dbReference type="InterPro" id="IPR009100">
    <property type="entry name" value="AcylCoA_DH/oxidase_NM_dom_sf"/>
</dbReference>
<dbReference type="SUPFAM" id="SSF56645">
    <property type="entry name" value="Acyl-CoA dehydrogenase NM domain-like"/>
    <property type="match status" value="1"/>
</dbReference>
<proteinExistence type="predicted"/>
<reference evidence="2 3" key="1">
    <citation type="submission" date="2019-06" db="EMBL/GenBank/DDBJ databases">
        <title>Whole genome shotgun sequence of Streptomyces cacaoi subsp. cacaoi NBRC 12748.</title>
        <authorList>
            <person name="Hosoyama A."/>
            <person name="Uohara A."/>
            <person name="Ohji S."/>
            <person name="Ichikawa N."/>
        </authorList>
    </citation>
    <scope>NUCLEOTIDE SEQUENCE [LARGE SCALE GENOMIC DNA]</scope>
    <source>
        <strain evidence="2 3">NBRC 12748</strain>
    </source>
</reference>
<dbReference type="SUPFAM" id="SSF47203">
    <property type="entry name" value="Acyl-CoA dehydrogenase C-terminal domain-like"/>
    <property type="match status" value="1"/>
</dbReference>
<dbReference type="Gene3D" id="1.20.140.10">
    <property type="entry name" value="Butyryl-CoA Dehydrogenase, subunit A, domain 3"/>
    <property type="match status" value="1"/>
</dbReference>
<comment type="caution">
    <text evidence="2">The sequence shown here is derived from an EMBL/GenBank/DDBJ whole genome shotgun (WGS) entry which is preliminary data.</text>
</comment>
<dbReference type="Proteomes" id="UP000319210">
    <property type="component" value="Unassembled WGS sequence"/>
</dbReference>
<dbReference type="PANTHER" id="PTHR43884">
    <property type="entry name" value="ACYL-COA DEHYDROGENASE"/>
    <property type="match status" value="1"/>
</dbReference>
<feature type="region of interest" description="Disordered" evidence="1">
    <location>
        <begin position="85"/>
        <end position="115"/>
    </location>
</feature>
<sequence>MNRHGNHPAPRAPHRTPGPPEPSEPSRPSEPFEPFESSVRPGLSGAAAPSGPSAPSRARASRARRGDQEARELLRVAQELADDLASDAVARDRDGKPPAEEAERIREAGLPGRLGPPCGPYGTDWRTGCAVVREIAAADSSLGELLARHHVLARSGRFFGTRHRATQLERTAASRQWLWAGELRTVTDGARPDDLTLTPDGSGYLLDGRRAVRAGAAVADQLLVDAVCTGSGDVLVVRVPRDRAGVAVEPVWERLGQRVAGAGTVDFERVALTPREVLGTAPDDEESTAPSTALASPVLRLALAHVALGTVEGALAEARDVSRGAAGTGAEGWAAGGDPDLLVAYGELAASAHTAAAVVERATDAAADALTAGAALGVDEQFDVAVQVCAAEEFTSRTALEATARVLELAEAPGLDRFWRNARTLTAHRRSAPGLRHIGGHYLRETGRPGLCATRRSP</sequence>
<dbReference type="GO" id="GO:0006552">
    <property type="term" value="P:L-leucine catabolic process"/>
    <property type="evidence" value="ECO:0007669"/>
    <property type="project" value="TreeGrafter"/>
</dbReference>
<keyword evidence="2" id="KW-0503">Monooxygenase</keyword>
<dbReference type="Gene3D" id="1.10.540.10">
    <property type="entry name" value="Acyl-CoA dehydrogenase/oxidase, N-terminal domain"/>
    <property type="match status" value="1"/>
</dbReference>
<dbReference type="GO" id="GO:0050660">
    <property type="term" value="F:flavin adenine dinucleotide binding"/>
    <property type="evidence" value="ECO:0007669"/>
    <property type="project" value="InterPro"/>
</dbReference>